<dbReference type="InterPro" id="IPR035086">
    <property type="entry name" value="DgcN-like_C"/>
</dbReference>
<dbReference type="SUPFAM" id="SSF52540">
    <property type="entry name" value="P-loop containing nucleoside triphosphate hydrolases"/>
    <property type="match status" value="1"/>
</dbReference>
<dbReference type="PANTHER" id="PTHR40690:SF1">
    <property type="entry name" value="DUF1611 DOMAIN-CONTAINING PROTEIN"/>
    <property type="match status" value="1"/>
</dbReference>
<dbReference type="Proteomes" id="UP000318065">
    <property type="component" value="Chromosome"/>
</dbReference>
<dbReference type="Pfam" id="PF17396">
    <property type="entry name" value="DUF1611_N"/>
    <property type="match status" value="1"/>
</dbReference>
<gene>
    <name evidence="3" type="ORF">RxyAA322_19350</name>
</gene>
<dbReference type="InterPro" id="IPR035402">
    <property type="entry name" value="DgcN-like_N"/>
</dbReference>
<dbReference type="InterPro" id="IPR011669">
    <property type="entry name" value="DgcN-like"/>
</dbReference>
<proteinExistence type="predicted"/>
<accession>A0A510HJA4</accession>
<dbReference type="RefSeq" id="WP_143528096.1">
    <property type="nucleotide sequence ID" value="NZ_AP019791.1"/>
</dbReference>
<protein>
    <recommendedName>
        <fullName evidence="5">DUF1611 domain-containing protein</fullName>
    </recommendedName>
</protein>
<dbReference type="OrthoDB" id="9778498at2"/>
<dbReference type="PIRSF" id="PIRSF026760">
    <property type="entry name" value="UCP026760"/>
    <property type="match status" value="1"/>
</dbReference>
<keyword evidence="4" id="KW-1185">Reference proteome</keyword>
<evidence type="ECO:0000313" key="4">
    <source>
        <dbReference type="Proteomes" id="UP000318065"/>
    </source>
</evidence>
<sequence>MILRPRPRHRRYAILADGWFANRHAKTAHGLIRYGRDEVVCVVDSTLAGRRILEVMPHLERDAPIVGSVEEALELGPTSILVGLAPAGGRLPEEWVRSLRTASDAGLEIVSGLHERLAPRFPDRPVWDVREPPQEIPLFSGEAFRVEPKVVLTVGTDSAIGKMTATLELERAARRAGLRAEFAATGQTGVVIAGWGVCVDAVVADFAAGAAERLVLEAARSLPDLILVEGQGALGHPAYSGVTLSLLHGSCPDCLVLCAAPGGEAFAGVPRPSPARAARLYEEVAALVKPAPVVAVSLNTAGMTDEEAAAFAAAVSDETGLPAADPFRTSAGPILEAVLEAPKNPPPGCMKPI</sequence>
<dbReference type="EMBL" id="AP019791">
    <property type="protein sequence ID" value="BBL80081.1"/>
    <property type="molecule type" value="Genomic_DNA"/>
</dbReference>
<name>A0A510HJA4_9ACTN</name>
<evidence type="ECO:0000313" key="3">
    <source>
        <dbReference type="EMBL" id="BBL80081.1"/>
    </source>
</evidence>
<organism evidence="3 4">
    <name type="scientific">Rubrobacter xylanophilus</name>
    <dbReference type="NCBI Taxonomy" id="49319"/>
    <lineage>
        <taxon>Bacteria</taxon>
        <taxon>Bacillati</taxon>
        <taxon>Actinomycetota</taxon>
        <taxon>Rubrobacteria</taxon>
        <taxon>Rubrobacterales</taxon>
        <taxon>Rubrobacteraceae</taxon>
        <taxon>Rubrobacter</taxon>
    </lineage>
</organism>
<evidence type="ECO:0000259" key="1">
    <source>
        <dbReference type="Pfam" id="PF07755"/>
    </source>
</evidence>
<feature type="domain" description="D-glutamate N-acetyltransferase-like N-terminal" evidence="2">
    <location>
        <begin position="46"/>
        <end position="131"/>
    </location>
</feature>
<dbReference type="Gene3D" id="3.40.50.720">
    <property type="entry name" value="NAD(P)-binding Rossmann-like Domain"/>
    <property type="match status" value="1"/>
</dbReference>
<dbReference type="InterPro" id="IPR027417">
    <property type="entry name" value="P-loop_NTPase"/>
</dbReference>
<reference evidence="3" key="1">
    <citation type="journal article" date="2019" name="Microbiol. Resour. Announc.">
        <title>Complete Genome Sequence of Rubrobacter xylanophilus Strain AA3-22, Isolated from Arima Onsen in Japan.</title>
        <authorList>
            <person name="Tomariguchi N."/>
            <person name="Miyazaki K."/>
        </authorList>
    </citation>
    <scope>NUCLEOTIDE SEQUENCE [LARGE SCALE GENOMIC DNA]</scope>
    <source>
        <strain evidence="3">AA3-22</strain>
    </source>
</reference>
<feature type="domain" description="D-glutamate N-acetyltransferase-like C-terminal" evidence="1">
    <location>
        <begin position="138"/>
        <end position="334"/>
    </location>
</feature>
<evidence type="ECO:0008006" key="5">
    <source>
        <dbReference type="Google" id="ProtNLM"/>
    </source>
</evidence>
<dbReference type="AlphaFoldDB" id="A0A510HJA4"/>
<evidence type="ECO:0000259" key="2">
    <source>
        <dbReference type="Pfam" id="PF17396"/>
    </source>
</evidence>
<dbReference type="Gene3D" id="3.40.50.300">
    <property type="entry name" value="P-loop containing nucleotide triphosphate hydrolases"/>
    <property type="match status" value="1"/>
</dbReference>
<dbReference type="Pfam" id="PF07755">
    <property type="entry name" value="DUF1611"/>
    <property type="match status" value="1"/>
</dbReference>
<dbReference type="PANTHER" id="PTHR40690">
    <property type="entry name" value="GLL3100 PROTEIN"/>
    <property type="match status" value="1"/>
</dbReference>